<gene>
    <name evidence="2" type="ORF">Zm00014a_042711</name>
</gene>
<organism evidence="2 3">
    <name type="scientific">Zea mays</name>
    <name type="common">Maize</name>
    <dbReference type="NCBI Taxonomy" id="4577"/>
    <lineage>
        <taxon>Eukaryota</taxon>
        <taxon>Viridiplantae</taxon>
        <taxon>Streptophyta</taxon>
        <taxon>Embryophyta</taxon>
        <taxon>Tracheophyta</taxon>
        <taxon>Spermatophyta</taxon>
        <taxon>Magnoliopsida</taxon>
        <taxon>Liliopsida</taxon>
        <taxon>Poales</taxon>
        <taxon>Poaceae</taxon>
        <taxon>PACMAD clade</taxon>
        <taxon>Panicoideae</taxon>
        <taxon>Andropogonodae</taxon>
        <taxon>Andropogoneae</taxon>
        <taxon>Tripsacinae</taxon>
        <taxon>Zea</taxon>
    </lineage>
</organism>
<dbReference type="AlphaFoldDB" id="A0A3L6EQX5"/>
<protein>
    <submittedName>
        <fullName evidence="2">Uncharacterized protein</fullName>
    </submittedName>
</protein>
<sequence>MRWWGGPALAMGCVPMVVLCSGWRRGDWVAIPSMTARRGLRLGRGGYGRGIHGVWEERLDDGWSCASLAMGFLRAGLQRGVDSARGCVSFYGSDEIFPSMADTLIGEGITARTMRMQG</sequence>
<evidence type="ECO:0000313" key="3">
    <source>
        <dbReference type="Proteomes" id="UP000251960"/>
    </source>
</evidence>
<evidence type="ECO:0000256" key="1">
    <source>
        <dbReference type="SAM" id="SignalP"/>
    </source>
</evidence>
<keyword evidence="1" id="KW-0732">Signal</keyword>
<evidence type="ECO:0000313" key="2">
    <source>
        <dbReference type="EMBL" id="PWZ22933.1"/>
    </source>
</evidence>
<feature type="signal peptide" evidence="1">
    <location>
        <begin position="1"/>
        <end position="20"/>
    </location>
</feature>
<proteinExistence type="predicted"/>
<comment type="caution">
    <text evidence="2">The sequence shown here is derived from an EMBL/GenBank/DDBJ whole genome shotgun (WGS) entry which is preliminary data.</text>
</comment>
<feature type="chain" id="PRO_5018032042" evidence="1">
    <location>
        <begin position="21"/>
        <end position="118"/>
    </location>
</feature>
<accession>A0A3L6EQX5</accession>
<dbReference type="EMBL" id="NCVQ01000006">
    <property type="protein sequence ID" value="PWZ22933.1"/>
    <property type="molecule type" value="Genomic_DNA"/>
</dbReference>
<dbReference type="Proteomes" id="UP000251960">
    <property type="component" value="Chromosome 5"/>
</dbReference>
<name>A0A3L6EQX5_MAIZE</name>
<reference evidence="2 3" key="1">
    <citation type="journal article" date="2018" name="Nat. Genet.">
        <title>Extensive intraspecific gene order and gene structural variations between Mo17 and other maize genomes.</title>
        <authorList>
            <person name="Sun S."/>
            <person name="Zhou Y."/>
            <person name="Chen J."/>
            <person name="Shi J."/>
            <person name="Zhao H."/>
            <person name="Zhao H."/>
            <person name="Song W."/>
            <person name="Zhang M."/>
            <person name="Cui Y."/>
            <person name="Dong X."/>
            <person name="Liu H."/>
            <person name="Ma X."/>
            <person name="Jiao Y."/>
            <person name="Wang B."/>
            <person name="Wei X."/>
            <person name="Stein J.C."/>
            <person name="Glaubitz J.C."/>
            <person name="Lu F."/>
            <person name="Yu G."/>
            <person name="Liang C."/>
            <person name="Fengler K."/>
            <person name="Li B."/>
            <person name="Rafalski A."/>
            <person name="Schnable P.S."/>
            <person name="Ware D.H."/>
            <person name="Buckler E.S."/>
            <person name="Lai J."/>
        </authorList>
    </citation>
    <scope>NUCLEOTIDE SEQUENCE [LARGE SCALE GENOMIC DNA]</scope>
    <source>
        <strain evidence="3">cv. Missouri 17</strain>
        <tissue evidence="2">Seedling</tissue>
    </source>
</reference>